<protein>
    <submittedName>
        <fullName evidence="2">Uncharacterized protein</fullName>
    </submittedName>
</protein>
<evidence type="ECO:0000313" key="3">
    <source>
        <dbReference type="Proteomes" id="UP000837857"/>
    </source>
</evidence>
<dbReference type="EMBL" id="OW152820">
    <property type="protein sequence ID" value="CAH2075159.1"/>
    <property type="molecule type" value="Genomic_DNA"/>
</dbReference>
<proteinExistence type="predicted"/>
<name>A0ABN8J514_9NEOP</name>
<keyword evidence="3" id="KW-1185">Reference proteome</keyword>
<sequence>MIAPPPTSPAVGRNSRNNGSTAAYRNSRGKQTAWPEPVCERSLFALQRRGGTAEGGTGTYLQRNAAALALVRKRGGMQSVAFVEPRGEPAEGCFRVYSGCKISSSASGPRPQVLAQTAQVSLMCGLNDDSVAAHRPACVSKVRYAWRHVCSPTSAGVGVSVPLRMEFL</sequence>
<accession>A0ABN8J514</accession>
<feature type="region of interest" description="Disordered" evidence="1">
    <location>
        <begin position="1"/>
        <end position="33"/>
    </location>
</feature>
<dbReference type="Proteomes" id="UP000837857">
    <property type="component" value="Chromosome 8"/>
</dbReference>
<gene>
    <name evidence="2" type="ORF">IPOD504_LOCUS16548</name>
</gene>
<reference evidence="2" key="1">
    <citation type="submission" date="2022-03" db="EMBL/GenBank/DDBJ databases">
        <authorList>
            <person name="Martin H S."/>
        </authorList>
    </citation>
    <scope>NUCLEOTIDE SEQUENCE</scope>
</reference>
<feature type="compositionally biased region" description="Polar residues" evidence="1">
    <location>
        <begin position="14"/>
        <end position="24"/>
    </location>
</feature>
<organism evidence="2 3">
    <name type="scientific">Iphiclides podalirius</name>
    <name type="common">scarce swallowtail</name>
    <dbReference type="NCBI Taxonomy" id="110791"/>
    <lineage>
        <taxon>Eukaryota</taxon>
        <taxon>Metazoa</taxon>
        <taxon>Ecdysozoa</taxon>
        <taxon>Arthropoda</taxon>
        <taxon>Hexapoda</taxon>
        <taxon>Insecta</taxon>
        <taxon>Pterygota</taxon>
        <taxon>Neoptera</taxon>
        <taxon>Endopterygota</taxon>
        <taxon>Lepidoptera</taxon>
        <taxon>Glossata</taxon>
        <taxon>Ditrysia</taxon>
        <taxon>Papilionoidea</taxon>
        <taxon>Papilionidae</taxon>
        <taxon>Papilioninae</taxon>
        <taxon>Iphiclides</taxon>
    </lineage>
</organism>
<evidence type="ECO:0000313" key="2">
    <source>
        <dbReference type="EMBL" id="CAH2075159.1"/>
    </source>
</evidence>
<evidence type="ECO:0000256" key="1">
    <source>
        <dbReference type="SAM" id="MobiDB-lite"/>
    </source>
</evidence>
<feature type="non-terminal residue" evidence="2">
    <location>
        <position position="168"/>
    </location>
</feature>